<protein>
    <submittedName>
        <fullName evidence="1">Uncharacterized protein</fullName>
    </submittedName>
</protein>
<gene>
    <name evidence="1" type="ORF">GBAR_LOCUS10371</name>
</gene>
<evidence type="ECO:0000313" key="2">
    <source>
        <dbReference type="Proteomes" id="UP001174909"/>
    </source>
</evidence>
<dbReference type="Proteomes" id="UP001174909">
    <property type="component" value="Unassembled WGS sequence"/>
</dbReference>
<evidence type="ECO:0000313" key="1">
    <source>
        <dbReference type="EMBL" id="CAI8016996.1"/>
    </source>
</evidence>
<accession>A0AA35RUW5</accession>
<proteinExistence type="predicted"/>
<keyword evidence="2" id="KW-1185">Reference proteome</keyword>
<reference evidence="1" key="1">
    <citation type="submission" date="2023-03" db="EMBL/GenBank/DDBJ databases">
        <authorList>
            <person name="Steffen K."/>
            <person name="Cardenas P."/>
        </authorList>
    </citation>
    <scope>NUCLEOTIDE SEQUENCE</scope>
</reference>
<dbReference type="AlphaFoldDB" id="A0AA35RUW5"/>
<organism evidence="1 2">
    <name type="scientific">Geodia barretti</name>
    <name type="common">Barrett's horny sponge</name>
    <dbReference type="NCBI Taxonomy" id="519541"/>
    <lineage>
        <taxon>Eukaryota</taxon>
        <taxon>Metazoa</taxon>
        <taxon>Porifera</taxon>
        <taxon>Demospongiae</taxon>
        <taxon>Heteroscleromorpha</taxon>
        <taxon>Tetractinellida</taxon>
        <taxon>Astrophorina</taxon>
        <taxon>Geodiidae</taxon>
        <taxon>Geodia</taxon>
    </lineage>
</organism>
<comment type="caution">
    <text evidence="1">The sequence shown here is derived from an EMBL/GenBank/DDBJ whole genome shotgun (WGS) entry which is preliminary data.</text>
</comment>
<name>A0AA35RUW5_GEOBA</name>
<dbReference type="EMBL" id="CASHTH010001582">
    <property type="protein sequence ID" value="CAI8016996.1"/>
    <property type="molecule type" value="Genomic_DNA"/>
</dbReference>
<sequence>MAALSPNVVSRHLDVAAMLPAYCSGLTTQQHRDGYSLLNCDTFYIIKKSHSH</sequence>